<dbReference type="GO" id="GO:0005886">
    <property type="term" value="C:plasma membrane"/>
    <property type="evidence" value="ECO:0007669"/>
    <property type="project" value="TreeGrafter"/>
</dbReference>
<evidence type="ECO:0000259" key="7">
    <source>
        <dbReference type="Pfam" id="PF00005"/>
    </source>
</evidence>
<dbReference type="InterPro" id="IPR050352">
    <property type="entry name" value="ABCG_transporters"/>
</dbReference>
<evidence type="ECO:0000256" key="4">
    <source>
        <dbReference type="ARBA" id="ARBA00022692"/>
    </source>
</evidence>
<dbReference type="GO" id="GO:0016887">
    <property type="term" value="F:ATP hydrolysis activity"/>
    <property type="evidence" value="ECO:0007669"/>
    <property type="project" value="InterPro"/>
</dbReference>
<evidence type="ECO:0000256" key="3">
    <source>
        <dbReference type="ARBA" id="ARBA00022448"/>
    </source>
</evidence>
<reference evidence="10" key="1">
    <citation type="submission" date="2022-11" db="UniProtKB">
        <authorList>
            <consortium name="WormBaseParasite"/>
        </authorList>
    </citation>
    <scope>IDENTIFICATION</scope>
</reference>
<dbReference type="InterPro" id="IPR043926">
    <property type="entry name" value="ABCG_dom"/>
</dbReference>
<accession>A0A914ZAT0</accession>
<dbReference type="GO" id="GO:0140359">
    <property type="term" value="F:ABC-type transporter activity"/>
    <property type="evidence" value="ECO:0007669"/>
    <property type="project" value="InterPro"/>
</dbReference>
<evidence type="ECO:0000256" key="5">
    <source>
        <dbReference type="ARBA" id="ARBA00022989"/>
    </source>
</evidence>
<dbReference type="AlphaFoldDB" id="A0A914ZAT0"/>
<evidence type="ECO:0000313" key="10">
    <source>
        <dbReference type="WBParaSite" id="PSU_v2.g9771.t1"/>
    </source>
</evidence>
<dbReference type="Proteomes" id="UP000887577">
    <property type="component" value="Unplaced"/>
</dbReference>
<dbReference type="Pfam" id="PF19055">
    <property type="entry name" value="ABC2_membrane_7"/>
    <property type="match status" value="1"/>
</dbReference>
<keyword evidence="4" id="KW-0812">Transmembrane</keyword>
<evidence type="ECO:0000256" key="1">
    <source>
        <dbReference type="ARBA" id="ARBA00004141"/>
    </source>
</evidence>
<dbReference type="SUPFAM" id="SSF52540">
    <property type="entry name" value="P-loop containing nucleoside triphosphate hydrolases"/>
    <property type="match status" value="1"/>
</dbReference>
<dbReference type="PANTHER" id="PTHR48041:SF93">
    <property type="entry name" value="ABC TRANSPORTER ATP-BINDING PROTEIN_PERMEASE WHT-1"/>
    <property type="match status" value="1"/>
</dbReference>
<keyword evidence="3" id="KW-0813">Transport</keyword>
<dbReference type="Pfam" id="PF00005">
    <property type="entry name" value="ABC_tran"/>
    <property type="match status" value="1"/>
</dbReference>
<comment type="similarity">
    <text evidence="2">Belongs to the ABC transporter superfamily. ABCG family. Eye pigment precursor importer (TC 3.A.1.204) subfamily.</text>
</comment>
<comment type="subcellular location">
    <subcellularLocation>
        <location evidence="1">Membrane</location>
        <topology evidence="1">Multi-pass membrane protein</topology>
    </subcellularLocation>
</comment>
<dbReference type="GO" id="GO:0005524">
    <property type="term" value="F:ATP binding"/>
    <property type="evidence" value="ECO:0007669"/>
    <property type="project" value="InterPro"/>
</dbReference>
<feature type="domain" description="ABC transporter" evidence="7">
    <location>
        <begin position="6"/>
        <end position="84"/>
    </location>
</feature>
<dbReference type="InterPro" id="IPR003439">
    <property type="entry name" value="ABC_transporter-like_ATP-bd"/>
</dbReference>
<protein>
    <submittedName>
        <fullName evidence="10">White protein</fullName>
    </submittedName>
</protein>
<keyword evidence="9" id="KW-1185">Reference proteome</keyword>
<proteinExistence type="inferred from homology"/>
<organism evidence="9 10">
    <name type="scientific">Panagrolaimus superbus</name>
    <dbReference type="NCBI Taxonomy" id="310955"/>
    <lineage>
        <taxon>Eukaryota</taxon>
        <taxon>Metazoa</taxon>
        <taxon>Ecdysozoa</taxon>
        <taxon>Nematoda</taxon>
        <taxon>Chromadorea</taxon>
        <taxon>Rhabditida</taxon>
        <taxon>Tylenchina</taxon>
        <taxon>Panagrolaimomorpha</taxon>
        <taxon>Panagrolaimoidea</taxon>
        <taxon>Panagrolaimidae</taxon>
        <taxon>Panagrolaimus</taxon>
    </lineage>
</organism>
<name>A0A914ZAT0_9BILA</name>
<evidence type="ECO:0000313" key="9">
    <source>
        <dbReference type="Proteomes" id="UP000887577"/>
    </source>
</evidence>
<evidence type="ECO:0000259" key="8">
    <source>
        <dbReference type="Pfam" id="PF19055"/>
    </source>
</evidence>
<dbReference type="InterPro" id="IPR027417">
    <property type="entry name" value="P-loop_NTPase"/>
</dbReference>
<keyword evidence="6" id="KW-0472">Membrane</keyword>
<evidence type="ECO:0000256" key="6">
    <source>
        <dbReference type="ARBA" id="ARBA00023136"/>
    </source>
</evidence>
<evidence type="ECO:0000256" key="2">
    <source>
        <dbReference type="ARBA" id="ARBA00005814"/>
    </source>
</evidence>
<feature type="domain" description="ABC transporter family G" evidence="8">
    <location>
        <begin position="113"/>
        <end position="177"/>
    </location>
</feature>
<dbReference type="WBParaSite" id="PSU_v2.g9771.t1">
    <property type="protein sequence ID" value="PSU_v2.g9771.t1"/>
    <property type="gene ID" value="PSU_v2.g9771"/>
</dbReference>
<dbReference type="Gene3D" id="3.40.50.300">
    <property type="entry name" value="P-loop containing nucleotide triphosphate hydrolases"/>
    <property type="match status" value="1"/>
</dbReference>
<sequence length="262" mass="29926">MGAVTVREHLIFSARLRMGRRFSDAQKIARVEEVISKMNLVNCQNTLIGNRYDKSISLGEKKRLSFACEVLTDPSILFCDEPTSGLDAFMAKQVVKALQDLANEGKTIVLTIHQPSSQIFNMFNKLCLMALGQMIFLGPPKKAAGIFKQAGYPMCGRDNPAEFCIEQLALHEGEIEADQKERIMKIKHFYDESNMASLYHDRIYGSVSERRKNLGNHDVRKREKYAADWFTQVLWLFVRSFRATLRDPLLLKVRLAQTLVSF</sequence>
<keyword evidence="5" id="KW-1133">Transmembrane helix</keyword>
<dbReference type="PANTHER" id="PTHR48041">
    <property type="entry name" value="ABC TRANSPORTER G FAMILY MEMBER 28"/>
    <property type="match status" value="1"/>
</dbReference>